<comment type="similarity">
    <text evidence="7 8">Belongs to the PINc/VapC protein family.</text>
</comment>
<reference evidence="11" key="1">
    <citation type="submission" date="2015-07" db="EMBL/GenBank/DDBJ databases">
        <authorList>
            <person name="Ju K.-S."/>
            <person name="Doroghazi J.R."/>
            <person name="Metcalf W.W."/>
        </authorList>
    </citation>
    <scope>NUCLEOTIDE SEQUENCE [LARGE SCALE GENOMIC DNA]</scope>
    <source>
        <strain evidence="11">NRRL ISP-5002</strain>
    </source>
</reference>
<name>A0A0N0H4F4_9ACTN</name>
<evidence type="ECO:0000256" key="6">
    <source>
        <dbReference type="ARBA" id="ARBA00022842"/>
    </source>
</evidence>
<keyword evidence="5 8" id="KW-0378">Hydrolase</keyword>
<accession>A0A0N0H4F4</accession>
<dbReference type="GO" id="GO:0000287">
    <property type="term" value="F:magnesium ion binding"/>
    <property type="evidence" value="ECO:0007669"/>
    <property type="project" value="UniProtKB-UniRule"/>
</dbReference>
<evidence type="ECO:0000256" key="3">
    <source>
        <dbReference type="ARBA" id="ARBA00022722"/>
    </source>
</evidence>
<evidence type="ECO:0000256" key="8">
    <source>
        <dbReference type="HAMAP-Rule" id="MF_00265"/>
    </source>
</evidence>
<dbReference type="HAMAP" id="MF_00265">
    <property type="entry name" value="VapC_Nob1"/>
    <property type="match status" value="1"/>
</dbReference>
<dbReference type="SUPFAM" id="SSF88723">
    <property type="entry name" value="PIN domain-like"/>
    <property type="match status" value="1"/>
</dbReference>
<organism evidence="10 11">
    <name type="scientific">Streptomyces chattanoogensis</name>
    <dbReference type="NCBI Taxonomy" id="66876"/>
    <lineage>
        <taxon>Bacteria</taxon>
        <taxon>Bacillati</taxon>
        <taxon>Actinomycetota</taxon>
        <taxon>Actinomycetes</taxon>
        <taxon>Kitasatosporales</taxon>
        <taxon>Streptomycetaceae</taxon>
        <taxon>Streptomyces</taxon>
    </lineage>
</organism>
<feature type="domain" description="PIN" evidence="9">
    <location>
        <begin position="4"/>
        <end position="128"/>
    </location>
</feature>
<evidence type="ECO:0000256" key="7">
    <source>
        <dbReference type="ARBA" id="ARBA00038093"/>
    </source>
</evidence>
<evidence type="ECO:0000256" key="5">
    <source>
        <dbReference type="ARBA" id="ARBA00022801"/>
    </source>
</evidence>
<evidence type="ECO:0000259" key="9">
    <source>
        <dbReference type="Pfam" id="PF01850"/>
    </source>
</evidence>
<keyword evidence="4 8" id="KW-0479">Metal-binding</keyword>
<dbReference type="EC" id="3.1.-.-" evidence="8"/>
<comment type="cofactor">
    <cofactor evidence="1 8">
        <name>Mg(2+)</name>
        <dbReference type="ChEBI" id="CHEBI:18420"/>
    </cofactor>
</comment>
<dbReference type="RefSeq" id="WP_053922114.1">
    <property type="nucleotide sequence ID" value="NZ_LGKG01000001.1"/>
</dbReference>
<evidence type="ECO:0000313" key="11">
    <source>
        <dbReference type="Proteomes" id="UP000037982"/>
    </source>
</evidence>
<evidence type="ECO:0000313" key="10">
    <source>
        <dbReference type="EMBL" id="KPC67079.1"/>
    </source>
</evidence>
<feature type="binding site" evidence="8">
    <location>
        <position position="105"/>
    </location>
    <ligand>
        <name>Mg(2+)</name>
        <dbReference type="ChEBI" id="CHEBI:18420"/>
    </ligand>
</feature>
<keyword evidence="6 8" id="KW-0460">Magnesium</keyword>
<dbReference type="InterPro" id="IPR029060">
    <property type="entry name" value="PIN-like_dom_sf"/>
</dbReference>
<dbReference type="EMBL" id="LGKG01000001">
    <property type="protein sequence ID" value="KPC67079.1"/>
    <property type="molecule type" value="Genomic_DNA"/>
</dbReference>
<dbReference type="CDD" id="cd18746">
    <property type="entry name" value="PIN_VapC4-5_FitB-like"/>
    <property type="match status" value="1"/>
</dbReference>
<dbReference type="PANTHER" id="PTHR33653">
    <property type="entry name" value="RIBONUCLEASE VAPC2"/>
    <property type="match status" value="1"/>
</dbReference>
<dbReference type="Proteomes" id="UP000037982">
    <property type="component" value="Unassembled WGS sequence"/>
</dbReference>
<keyword evidence="11" id="KW-1185">Reference proteome</keyword>
<dbReference type="PANTHER" id="PTHR33653:SF1">
    <property type="entry name" value="RIBONUCLEASE VAPC2"/>
    <property type="match status" value="1"/>
</dbReference>
<dbReference type="AlphaFoldDB" id="A0A0N0H4F4"/>
<keyword evidence="2 8" id="KW-1277">Toxin-antitoxin system</keyword>
<sequence>MNFLFDTNVIAELTTRAKPDERVLAWFRSTPRPNRYVSVITIAEIEAGVAAAPDAYLHERYAQALADVRHIYRSRSAVIDEPEAIAYVKLHNELKAAGTSIDPPDALIAATALANNWTVATRNVKHFEHTGAAVVNPWEYSA</sequence>
<dbReference type="GO" id="GO:0016787">
    <property type="term" value="F:hydrolase activity"/>
    <property type="evidence" value="ECO:0007669"/>
    <property type="project" value="UniProtKB-KW"/>
</dbReference>
<proteinExistence type="inferred from homology"/>
<comment type="caution">
    <text evidence="10">The sequence shown here is derived from an EMBL/GenBank/DDBJ whole genome shotgun (WGS) entry which is preliminary data.</text>
</comment>
<dbReference type="Pfam" id="PF01850">
    <property type="entry name" value="PIN"/>
    <property type="match status" value="1"/>
</dbReference>
<keyword evidence="8" id="KW-0800">Toxin</keyword>
<dbReference type="Gene3D" id="3.40.50.1010">
    <property type="entry name" value="5'-nuclease"/>
    <property type="match status" value="1"/>
</dbReference>
<dbReference type="InterPro" id="IPR050556">
    <property type="entry name" value="Type_II_TA_system_RNase"/>
</dbReference>
<keyword evidence="3 8" id="KW-0540">Nuclease</keyword>
<comment type="function">
    <text evidence="8">Toxic component of a toxin-antitoxin (TA) system. An RNase.</text>
</comment>
<dbReference type="GO" id="GO:0004540">
    <property type="term" value="F:RNA nuclease activity"/>
    <property type="evidence" value="ECO:0007669"/>
    <property type="project" value="InterPro"/>
</dbReference>
<dbReference type="GO" id="GO:0090729">
    <property type="term" value="F:toxin activity"/>
    <property type="evidence" value="ECO:0007669"/>
    <property type="project" value="UniProtKB-KW"/>
</dbReference>
<protein>
    <recommendedName>
        <fullName evidence="8">Ribonuclease VapC</fullName>
        <shortName evidence="8">RNase VapC</shortName>
        <ecNumber evidence="8">3.1.-.-</ecNumber>
    </recommendedName>
    <alternativeName>
        <fullName evidence="8">Toxin VapC</fullName>
    </alternativeName>
</protein>
<gene>
    <name evidence="8" type="primary">vapC</name>
    <name evidence="10" type="ORF">ADL29_02630</name>
</gene>
<evidence type="ECO:0000256" key="1">
    <source>
        <dbReference type="ARBA" id="ARBA00001946"/>
    </source>
</evidence>
<dbReference type="InterPro" id="IPR002716">
    <property type="entry name" value="PIN_dom"/>
</dbReference>
<evidence type="ECO:0000256" key="2">
    <source>
        <dbReference type="ARBA" id="ARBA00022649"/>
    </source>
</evidence>
<dbReference type="InterPro" id="IPR022907">
    <property type="entry name" value="VapC_family"/>
</dbReference>
<dbReference type="PATRIC" id="fig|66876.3.peg.556"/>
<feature type="binding site" evidence="8">
    <location>
        <position position="6"/>
    </location>
    <ligand>
        <name>Mg(2+)</name>
        <dbReference type="ChEBI" id="CHEBI:18420"/>
    </ligand>
</feature>
<evidence type="ECO:0000256" key="4">
    <source>
        <dbReference type="ARBA" id="ARBA00022723"/>
    </source>
</evidence>